<proteinExistence type="predicted"/>
<protein>
    <submittedName>
        <fullName evidence="1">Uncharacterized protein</fullName>
    </submittedName>
</protein>
<name>D9PMZ7_9ZZZZ</name>
<dbReference type="AlphaFoldDB" id="D9PMZ7"/>
<evidence type="ECO:0000313" key="1">
    <source>
        <dbReference type="EMBL" id="EFK95068.1"/>
    </source>
</evidence>
<reference evidence="1" key="1">
    <citation type="submission" date="2010-07" db="EMBL/GenBank/DDBJ databases">
        <authorList>
            <consortium name="CONSOLIDER consortium CSD2007-00005"/>
            <person name="Guazzaroni M.-E."/>
            <person name="Richter M."/>
            <person name="Garcia-Salamanca A."/>
            <person name="Yarza P."/>
            <person name="Ferrer M."/>
        </authorList>
    </citation>
    <scope>NUCLEOTIDE SEQUENCE</scope>
</reference>
<sequence>MNEVMGISPLFARFMCYNIDHFPAPLQKLEHRNEDYIGLIPITPLPYPHYPIGEVIAFLDEKYKLGDIAEKSKENSKNTTEIMKFLLKD</sequence>
<accession>D9PMZ7</accession>
<comment type="caution">
    <text evidence="1">The sequence shown here is derived from an EMBL/GenBank/DDBJ whole genome shotgun (WGS) entry which is preliminary data.</text>
</comment>
<organism evidence="1">
    <name type="scientific">sediment metagenome</name>
    <dbReference type="NCBI Taxonomy" id="749907"/>
    <lineage>
        <taxon>unclassified sequences</taxon>
        <taxon>metagenomes</taxon>
        <taxon>ecological metagenomes</taxon>
    </lineage>
</organism>
<gene>
    <name evidence="1" type="ORF">LDC_2926</name>
</gene>
<dbReference type="EMBL" id="ADZX01000902">
    <property type="protein sequence ID" value="EFK95068.1"/>
    <property type="molecule type" value="Genomic_DNA"/>
</dbReference>
<reference evidence="1" key="2">
    <citation type="journal article" date="2011" name="Microb. Ecol.">
        <title>Taxonomic and Functional Metagenomic Profiling of the Microbial Community in the Anoxic Sediment of a Sub-saline Shallow Lake (Laguna de Carrizo, Central Spain).</title>
        <authorList>
            <person name="Ferrer M."/>
            <person name="Guazzaroni M.E."/>
            <person name="Richter M."/>
            <person name="Garcia-Salamanca A."/>
            <person name="Yarza P."/>
            <person name="Suarez-Suarez A."/>
            <person name="Solano J."/>
            <person name="Alcaide M."/>
            <person name="van Dillewijn P."/>
            <person name="Molina-Henares M.A."/>
            <person name="Lopez-Cortes N."/>
            <person name="Al-Ramahi Y."/>
            <person name="Guerrero C."/>
            <person name="Acosta A."/>
            <person name="de Eugenio L.I."/>
            <person name="Martinez V."/>
            <person name="Marques S."/>
            <person name="Rojo F."/>
            <person name="Santero E."/>
            <person name="Genilloud O."/>
            <person name="Perez-Perez J."/>
            <person name="Rossello-Mora R."/>
            <person name="Ramos J.L."/>
        </authorList>
    </citation>
    <scope>NUCLEOTIDE SEQUENCE</scope>
</reference>